<keyword evidence="2" id="KW-1185">Reference proteome</keyword>
<reference evidence="1 2" key="1">
    <citation type="submission" date="2009-10" db="EMBL/GenBank/DDBJ databases">
        <title>Complete sequence of chromosome of Ammonifex degensii KC4.</title>
        <authorList>
            <consortium name="US DOE Joint Genome Institute"/>
            <person name="Kerfeld C."/>
            <person name="Goodner B."/>
            <person name="Huber H."/>
            <person name="Stetter K."/>
            <person name="Lucas S."/>
            <person name="Copeland A."/>
            <person name="Lapidus A."/>
            <person name="Glavina del Rio T."/>
            <person name="Dalin E."/>
            <person name="Tice H."/>
            <person name="Bruce D."/>
            <person name="Goodwin L."/>
            <person name="Pitluck S."/>
            <person name="Saunders E."/>
            <person name="Brettin T."/>
            <person name="Detter J.C."/>
            <person name="Han C."/>
            <person name="Larimer F."/>
            <person name="Land M."/>
            <person name="Hauser L."/>
            <person name="Kyrpides N."/>
            <person name="Ovchinnikova G."/>
            <person name="Richardson P."/>
        </authorList>
    </citation>
    <scope>NUCLEOTIDE SEQUENCE [LARGE SCALE GENOMIC DNA]</scope>
    <source>
        <strain evidence="2">DSM 10501 / KC4</strain>
    </source>
</reference>
<evidence type="ECO:0008006" key="3">
    <source>
        <dbReference type="Google" id="ProtNLM"/>
    </source>
</evidence>
<dbReference type="EMBL" id="CP001785">
    <property type="protein sequence ID" value="ACX51826.1"/>
    <property type="molecule type" value="Genomic_DNA"/>
</dbReference>
<dbReference type="InterPro" id="IPR021375">
    <property type="entry name" value="DUF2997"/>
</dbReference>
<accession>C9RC49</accession>
<proteinExistence type="predicted"/>
<sequence length="67" mass="7239">MSKEIVVVVKPDGSVEVDAVGFSGSECLEATMPYEKVLGTVSSRKKKPEFLAERGAAGVRRDTRIRA</sequence>
<dbReference type="AlphaFoldDB" id="C9RC49"/>
<name>C9RC49_AMMDK</name>
<dbReference type="OrthoDB" id="2629890at2"/>
<organism evidence="1 2">
    <name type="scientific">Ammonifex degensii (strain DSM 10501 / KC4)</name>
    <dbReference type="NCBI Taxonomy" id="429009"/>
    <lineage>
        <taxon>Bacteria</taxon>
        <taxon>Bacillati</taxon>
        <taxon>Bacillota</taxon>
        <taxon>Clostridia</taxon>
        <taxon>Thermoanaerobacterales</taxon>
        <taxon>Thermoanaerobacteraceae</taxon>
        <taxon>Ammonifex</taxon>
    </lineage>
</organism>
<dbReference type="STRING" id="429009.Adeg_0679"/>
<dbReference type="HOGENOM" id="CLU_2802939_0_0_9"/>
<protein>
    <recommendedName>
        <fullName evidence="3">DUF2997 domain-containing protein</fullName>
    </recommendedName>
</protein>
<dbReference type="RefSeq" id="WP_015738704.1">
    <property type="nucleotide sequence ID" value="NC_013385.1"/>
</dbReference>
<dbReference type="KEGG" id="adg:Adeg_0679"/>
<evidence type="ECO:0000313" key="1">
    <source>
        <dbReference type="EMBL" id="ACX51826.1"/>
    </source>
</evidence>
<gene>
    <name evidence="1" type="ordered locus">Adeg_0679</name>
</gene>
<evidence type="ECO:0000313" key="2">
    <source>
        <dbReference type="Proteomes" id="UP000002620"/>
    </source>
</evidence>
<dbReference type="Proteomes" id="UP000002620">
    <property type="component" value="Chromosome"/>
</dbReference>
<dbReference type="Pfam" id="PF11211">
    <property type="entry name" value="DUF2997"/>
    <property type="match status" value="1"/>
</dbReference>